<sequence length="178" mass="18866">MLDSLKWISVLLSMLYVHHTMGNQITDSDDQPPMFDNTSLLLYLRPNGSDVDYAIYTCMQGYEMTQPADTVFATFAPSTRKWNFSATPQCQGISCPLPASPANGYVTFGDGVDGTGGGAVAGTAGDAGNQMYPVGTVGVYACNEGYQLDGGPTTTTTTCAIDGSWSSAPPYCQAIEHM</sequence>
<dbReference type="PANTHER" id="PTHR19325">
    <property type="entry name" value="COMPLEMENT COMPONENT-RELATED SUSHI DOMAIN-CONTAINING"/>
    <property type="match status" value="1"/>
</dbReference>
<organism evidence="8 9">
    <name type="scientific">Strongylocentrotus purpuratus</name>
    <name type="common">Purple sea urchin</name>
    <dbReference type="NCBI Taxonomy" id="7668"/>
    <lineage>
        <taxon>Eukaryota</taxon>
        <taxon>Metazoa</taxon>
        <taxon>Echinodermata</taxon>
        <taxon>Eleutherozoa</taxon>
        <taxon>Echinozoa</taxon>
        <taxon>Echinoidea</taxon>
        <taxon>Euechinoidea</taxon>
        <taxon>Echinacea</taxon>
        <taxon>Camarodonta</taxon>
        <taxon>Echinidea</taxon>
        <taxon>Strongylocentrotidae</taxon>
        <taxon>Strongylocentrotus</taxon>
    </lineage>
</organism>
<dbReference type="GeneID" id="100891707"/>
<evidence type="ECO:0000256" key="4">
    <source>
        <dbReference type="ARBA" id="ARBA00023180"/>
    </source>
</evidence>
<dbReference type="Gene3D" id="2.10.70.10">
    <property type="entry name" value="Complement Module, domain 1"/>
    <property type="match status" value="1"/>
</dbReference>
<feature type="domain" description="Sushi" evidence="7">
    <location>
        <begin position="93"/>
        <end position="174"/>
    </location>
</feature>
<keyword evidence="6" id="KW-0732">Signal</keyword>
<evidence type="ECO:0000256" key="1">
    <source>
        <dbReference type="ARBA" id="ARBA00022659"/>
    </source>
</evidence>
<dbReference type="PROSITE" id="PS50923">
    <property type="entry name" value="SUSHI"/>
    <property type="match status" value="1"/>
</dbReference>
<dbReference type="InterPro" id="IPR050350">
    <property type="entry name" value="Compl-Cell_Adhes-Reg"/>
</dbReference>
<evidence type="ECO:0000256" key="6">
    <source>
        <dbReference type="SAM" id="SignalP"/>
    </source>
</evidence>
<dbReference type="AlphaFoldDB" id="A0A7M7SXW9"/>
<evidence type="ECO:0000313" key="9">
    <source>
        <dbReference type="Proteomes" id="UP000007110"/>
    </source>
</evidence>
<name>A0A7M7SXW9_STRPU</name>
<dbReference type="SUPFAM" id="SSF57535">
    <property type="entry name" value="Complement control module/SCR domain"/>
    <property type="match status" value="2"/>
</dbReference>
<dbReference type="InParanoid" id="A0A7M7SXW9"/>
<proteinExistence type="predicted"/>
<dbReference type="Proteomes" id="UP000007110">
    <property type="component" value="Unassembled WGS sequence"/>
</dbReference>
<evidence type="ECO:0000256" key="5">
    <source>
        <dbReference type="PROSITE-ProRule" id="PRU00302"/>
    </source>
</evidence>
<dbReference type="OrthoDB" id="8961654at2759"/>
<reference evidence="8" key="2">
    <citation type="submission" date="2021-01" db="UniProtKB">
        <authorList>
            <consortium name="EnsemblMetazoa"/>
        </authorList>
    </citation>
    <scope>IDENTIFICATION</scope>
</reference>
<feature type="signal peptide" evidence="6">
    <location>
        <begin position="1"/>
        <end position="22"/>
    </location>
</feature>
<dbReference type="RefSeq" id="XP_030839413.1">
    <property type="nucleotide sequence ID" value="XM_030983553.1"/>
</dbReference>
<feature type="chain" id="PRO_5029605309" description="Sushi domain-containing protein" evidence="6">
    <location>
        <begin position="23"/>
        <end position="178"/>
    </location>
</feature>
<keyword evidence="3" id="KW-1015">Disulfide bond</keyword>
<evidence type="ECO:0000259" key="7">
    <source>
        <dbReference type="PROSITE" id="PS50923"/>
    </source>
</evidence>
<keyword evidence="2" id="KW-0677">Repeat</keyword>
<comment type="caution">
    <text evidence="5">Lacks conserved residue(s) required for the propagation of feature annotation.</text>
</comment>
<dbReference type="KEGG" id="spu:100891707"/>
<evidence type="ECO:0000256" key="3">
    <source>
        <dbReference type="ARBA" id="ARBA00023157"/>
    </source>
</evidence>
<dbReference type="InterPro" id="IPR035976">
    <property type="entry name" value="Sushi/SCR/CCP_sf"/>
</dbReference>
<dbReference type="CDD" id="cd00033">
    <property type="entry name" value="CCP"/>
    <property type="match status" value="1"/>
</dbReference>
<protein>
    <recommendedName>
        <fullName evidence="7">Sushi domain-containing protein</fullName>
    </recommendedName>
</protein>
<accession>A0A7M7SXW9</accession>
<evidence type="ECO:0000256" key="2">
    <source>
        <dbReference type="ARBA" id="ARBA00022737"/>
    </source>
</evidence>
<keyword evidence="4" id="KW-0325">Glycoprotein</keyword>
<dbReference type="EnsemblMetazoa" id="XM_030983553">
    <property type="protein sequence ID" value="XP_030839413"/>
    <property type="gene ID" value="LOC100891707"/>
</dbReference>
<reference evidence="9" key="1">
    <citation type="submission" date="2015-02" db="EMBL/GenBank/DDBJ databases">
        <title>Genome sequencing for Strongylocentrotus purpuratus.</title>
        <authorList>
            <person name="Murali S."/>
            <person name="Liu Y."/>
            <person name="Vee V."/>
            <person name="English A."/>
            <person name="Wang M."/>
            <person name="Skinner E."/>
            <person name="Han Y."/>
            <person name="Muzny D.M."/>
            <person name="Worley K.C."/>
            <person name="Gibbs R.A."/>
        </authorList>
    </citation>
    <scope>NUCLEOTIDE SEQUENCE</scope>
</reference>
<dbReference type="SMART" id="SM00032">
    <property type="entry name" value="CCP"/>
    <property type="match status" value="1"/>
</dbReference>
<dbReference type="InterPro" id="IPR000436">
    <property type="entry name" value="Sushi_SCR_CCP_dom"/>
</dbReference>
<evidence type="ECO:0000313" key="8">
    <source>
        <dbReference type="EnsemblMetazoa" id="XP_030839413"/>
    </source>
</evidence>
<keyword evidence="1 5" id="KW-0768">Sushi</keyword>
<dbReference type="PANTHER" id="PTHR19325:SF575">
    <property type="entry name" value="LOCOMOTION-RELATED PROTEIN HIKARU GENKI"/>
    <property type="match status" value="1"/>
</dbReference>
<dbReference type="Pfam" id="PF00084">
    <property type="entry name" value="Sushi"/>
    <property type="match status" value="1"/>
</dbReference>
<keyword evidence="9" id="KW-1185">Reference proteome</keyword>